<organism evidence="1">
    <name type="scientific">viral metagenome</name>
    <dbReference type="NCBI Taxonomy" id="1070528"/>
    <lineage>
        <taxon>unclassified sequences</taxon>
        <taxon>metagenomes</taxon>
        <taxon>organismal metagenomes</taxon>
    </lineage>
</organism>
<sequence>MTFQYLEQFYQQFPFYLEQMPYHRYVCESILTGDLNNLPNCLLYGPKGFPSDILIEYSIACYFNTTFPIQKRYPVWNQLLPYIETNYYFCIDTEHPEFPKEIDDLIQFIKNIVQTKCIHLTRHIIVLKNMDQIANRKNNFCFRVLLERFSQNVLFINTTHHIQMIEAPLLSRMTIHRVPLPKKQELWNIISHLCPNISSLPNTRNLCLSLFHLPNLDFSTFHYPHIAELKKKKMTPLEIRQLCYKIFQYQIPVSEVIEDCLNLLDTEKYQHQWILESVSIEHRSIQSDPVKKYYYMEWVLHLFQTLFVQ</sequence>
<reference evidence="1" key="1">
    <citation type="journal article" date="2020" name="Nature">
        <title>Giant virus diversity and host interactions through global metagenomics.</title>
        <authorList>
            <person name="Schulz F."/>
            <person name="Roux S."/>
            <person name="Paez-Espino D."/>
            <person name="Jungbluth S."/>
            <person name="Walsh D.A."/>
            <person name="Denef V.J."/>
            <person name="McMahon K.D."/>
            <person name="Konstantinidis K.T."/>
            <person name="Eloe-Fadrosh E.A."/>
            <person name="Kyrpides N.C."/>
            <person name="Woyke T."/>
        </authorList>
    </citation>
    <scope>NUCLEOTIDE SEQUENCE</scope>
    <source>
        <strain evidence="1">GVMAG-M-3300021962-46</strain>
    </source>
</reference>
<proteinExistence type="predicted"/>
<accession>A0A6C0CSF2</accession>
<evidence type="ECO:0000313" key="1">
    <source>
        <dbReference type="EMBL" id="QHT07072.1"/>
    </source>
</evidence>
<dbReference type="InterPro" id="IPR027417">
    <property type="entry name" value="P-loop_NTPase"/>
</dbReference>
<dbReference type="Gene3D" id="3.40.50.300">
    <property type="entry name" value="P-loop containing nucleotide triphosphate hydrolases"/>
    <property type="match status" value="1"/>
</dbReference>
<dbReference type="SUPFAM" id="SSF52540">
    <property type="entry name" value="P-loop containing nucleoside triphosphate hydrolases"/>
    <property type="match status" value="1"/>
</dbReference>
<dbReference type="AlphaFoldDB" id="A0A6C0CSF2"/>
<protein>
    <recommendedName>
        <fullName evidence="2">Replication factor C C-terminal domain-containing protein</fullName>
    </recommendedName>
</protein>
<name>A0A6C0CSF2_9ZZZZ</name>
<dbReference type="EMBL" id="MN739479">
    <property type="protein sequence ID" value="QHT07072.1"/>
    <property type="molecule type" value="Genomic_DNA"/>
</dbReference>
<evidence type="ECO:0008006" key="2">
    <source>
        <dbReference type="Google" id="ProtNLM"/>
    </source>
</evidence>